<name>A0A852S596_9MICO</name>
<dbReference type="RefSeq" id="WP_164989898.1">
    <property type="nucleotide sequence ID" value="NZ_JACCBI010000001.1"/>
</dbReference>
<accession>A0A852S596</accession>
<evidence type="ECO:0000313" key="2">
    <source>
        <dbReference type="Proteomes" id="UP000581087"/>
    </source>
</evidence>
<reference evidence="1 2" key="1">
    <citation type="submission" date="2020-07" db="EMBL/GenBank/DDBJ databases">
        <title>Sequencing the genomes of 1000 actinobacteria strains.</title>
        <authorList>
            <person name="Klenk H.-P."/>
        </authorList>
    </citation>
    <scope>NUCLEOTIDE SEQUENCE [LARGE SCALE GENOMIC DNA]</scope>
    <source>
        <strain evidence="1 2">DSM 23870</strain>
    </source>
</reference>
<dbReference type="AlphaFoldDB" id="A0A852S596"/>
<organism evidence="1 2">
    <name type="scientific">Agromyces atrinae</name>
    <dbReference type="NCBI Taxonomy" id="592376"/>
    <lineage>
        <taxon>Bacteria</taxon>
        <taxon>Bacillati</taxon>
        <taxon>Actinomycetota</taxon>
        <taxon>Actinomycetes</taxon>
        <taxon>Micrococcales</taxon>
        <taxon>Microbacteriaceae</taxon>
        <taxon>Agromyces</taxon>
    </lineage>
</organism>
<protein>
    <submittedName>
        <fullName evidence="1">Putative phage protein gp47/JayE</fullName>
    </submittedName>
</protein>
<dbReference type="EMBL" id="JACCBI010000001">
    <property type="protein sequence ID" value="NYD67216.1"/>
    <property type="molecule type" value="Genomic_DNA"/>
</dbReference>
<dbReference type="Proteomes" id="UP000581087">
    <property type="component" value="Unassembled WGS sequence"/>
</dbReference>
<gene>
    <name evidence="1" type="ORF">BJ972_001735</name>
</gene>
<comment type="caution">
    <text evidence="1">The sequence shown here is derived from an EMBL/GenBank/DDBJ whole genome shotgun (WGS) entry which is preliminary data.</text>
</comment>
<evidence type="ECO:0000313" key="1">
    <source>
        <dbReference type="EMBL" id="NYD67216.1"/>
    </source>
</evidence>
<sequence length="125" mass="12792">MALINVMMDDVVSGLNDLIEGSSSLPTPGEVSSQGTGVGVTSPFRAEVSATATSVKAALRAVAAQLRASDEDIRATVAALLEKDETLADEANQLLTFLDSIPDVVVTPADRALGANNPKTGQVIA</sequence>
<proteinExistence type="predicted"/>